<dbReference type="InterPro" id="IPR056863">
    <property type="entry name" value="LMN_ATRN_NET-like_EGF"/>
</dbReference>
<evidence type="ECO:0000256" key="13">
    <source>
        <dbReference type="ARBA" id="ARBA00058400"/>
    </source>
</evidence>
<dbReference type="PROSITE" id="PS01248">
    <property type="entry name" value="EGF_LAM_1"/>
    <property type="match status" value="1"/>
</dbReference>
<keyword evidence="16" id="KW-0245">EGF-like domain</keyword>
<dbReference type="PROSITE" id="PS50026">
    <property type="entry name" value="EGF_3"/>
    <property type="match status" value="1"/>
</dbReference>
<evidence type="ECO:0000256" key="10">
    <source>
        <dbReference type="ARBA" id="ARBA00023180"/>
    </source>
</evidence>
<feature type="disulfide bond" evidence="16">
    <location>
        <begin position="48"/>
        <end position="58"/>
    </location>
</feature>
<keyword evidence="8 16" id="KW-1015">Disulfide bond</keyword>
<dbReference type="PANTHER" id="PTHR46376:SF3">
    <property type="entry name" value="ATTRACTIN"/>
    <property type="match status" value="1"/>
</dbReference>
<dbReference type="SMART" id="SM00180">
    <property type="entry name" value="EGF_Lam"/>
    <property type="match status" value="1"/>
</dbReference>
<sequence>SGLIVPEKDSNETVPEVVATSGYALLHFFSDAAYNLTGFNITYSFNMCPNNCSGRGECRLNNSSKALECDCAKYWKGEACDIPYCTEGCGAPERGHCNSNESRACLCSPGWQGPGCSIPVPANQSFWTREEYSLPKLPRASHKSIIHENKMWIVGGYVFNHSDSQKVLAYDLISEEWLPLKNSVNSVEMRYGHSLALHKDNIYMYGGKIDATGNVSSQLWIFHISNQSWAQVTPKAKEQYAVVGHSAHMVTLQDNSTVMLVIFGHCPLYGYISNVQEYNLATNTWSILQTSGALVQGGYGHSSVYDPNTRSIYIHGGYKAFSANKYRLADDLYKYEVDSRMWTILKDSRFFRYLHTAVILSGTMLVFGGNTHNDTSMSHGAKCFSSDFMAYDIACDRWSVLPRPGLHHDVNRFGHSAVLYNSTMYVFGGFNSLLLGDLLKFSPESCEAFGSPSSCLRAGPGVRCLWAPAAARCIPWESATLEQQQKVLEECPPKPVVENEKCDQITDCYSCTANTNSCQWCSDQCIPAHHNCTEEQVPITLYENCPKDNPAYYCNKKTSCKSCAMDQNCQWEPRNQECVALPENICGTNWHLVGNSCLKITNAKENYDHAKLSCRSNGALLASLTTQKKVEFVLKELQKIQSSVSASPKTLTPWVGLRKINVSYWCWEDMSPFTNTLVQWLPKEPSDAGFCGYLAEPSQHGLKAATCINEVNGSVCERPGNNRFNIRAATQGFVCLLSPVLWDSDSFPSVTFWGCFAAENCSGYCTCAHCLEQPGCGWCTDPSNTGKGKCMEGSFQGPVKMPSPSMAGKQSLEPVLNVTMCPGDNSYNWSFIQCPACQCNGHSKCVNESICEKCENLTTGKHCETCISGYYGDPTNGGTCQRKCCLPPPCCLCEVENRYQGNPLKGTCYYTLLIDYQFTFSLSQEDDRYYTAINFVATPEEQNRDLDMFINASKNFNLNITWSTSFAAGTQAGEEIPVVSRTNIKEYKDSFSNEKFDFRNNPNITFFVYVSNFTWPIKIQV</sequence>
<dbReference type="GO" id="GO:0006954">
    <property type="term" value="P:inflammatory response"/>
    <property type="evidence" value="ECO:0007669"/>
    <property type="project" value="UniProtKB-KW"/>
</dbReference>
<feature type="disulfide bond" evidence="16">
    <location>
        <begin position="71"/>
        <end position="80"/>
    </location>
</feature>
<evidence type="ECO:0000256" key="4">
    <source>
        <dbReference type="ARBA" id="ARBA00022692"/>
    </source>
</evidence>
<dbReference type="PANTHER" id="PTHR46376">
    <property type="entry name" value="LEUCINE-ZIPPER-LIKE TRANSCRIPTIONAL REGULATOR 1"/>
    <property type="match status" value="1"/>
</dbReference>
<evidence type="ECO:0000256" key="7">
    <source>
        <dbReference type="ARBA" id="ARBA00022989"/>
    </source>
</evidence>
<dbReference type="AlphaFoldDB" id="A0A7K8R7K3"/>
<comment type="subcellular location">
    <subcellularLocation>
        <location evidence="1">Cell membrane</location>
        <topology evidence="1">Single-pass type I membrane protein</topology>
    </subcellularLocation>
</comment>
<evidence type="ECO:0000256" key="2">
    <source>
        <dbReference type="ARBA" id="ARBA00022441"/>
    </source>
</evidence>
<dbReference type="PROSITE" id="PS50041">
    <property type="entry name" value="C_TYPE_LECTIN_2"/>
    <property type="match status" value="1"/>
</dbReference>
<evidence type="ECO:0000259" key="18">
    <source>
        <dbReference type="PROSITE" id="PS50026"/>
    </source>
</evidence>
<keyword evidence="22" id="KW-1185">Reference proteome</keyword>
<feature type="domain" description="Laminin EGF-like" evidence="19">
    <location>
        <begin position="837"/>
        <end position="882"/>
    </location>
</feature>
<keyword evidence="4" id="KW-0812">Transmembrane</keyword>
<dbReference type="SMART" id="SM00034">
    <property type="entry name" value="CLECT"/>
    <property type="match status" value="1"/>
</dbReference>
<reference evidence="21 22" key="1">
    <citation type="submission" date="2019-09" db="EMBL/GenBank/DDBJ databases">
        <title>Bird 10,000 Genomes (B10K) Project - Family phase.</title>
        <authorList>
            <person name="Zhang G."/>
        </authorList>
    </citation>
    <scope>NUCLEOTIDE SEQUENCE [LARGE SCALE GENOMIC DNA]</scope>
    <source>
        <strain evidence="21">B10K-CU-031-20</strain>
    </source>
</reference>
<dbReference type="FunFam" id="2.120.10.80:FF:000034">
    <property type="entry name" value="Attractin"/>
    <property type="match status" value="1"/>
</dbReference>
<dbReference type="Gene3D" id="3.10.100.10">
    <property type="entry name" value="Mannose-Binding Protein A, subunit A"/>
    <property type="match status" value="1"/>
</dbReference>
<dbReference type="SUPFAM" id="SSF57196">
    <property type="entry name" value="EGF/Laminin"/>
    <property type="match status" value="1"/>
</dbReference>
<comment type="subunit">
    <text evidence="14">Monomer and homotrimer.</text>
</comment>
<feature type="disulfide bond" evidence="17">
    <location>
        <begin position="866"/>
        <end position="880"/>
    </location>
</feature>
<name>A0A7K8R7K3_9PASS</name>
<evidence type="ECO:0000313" key="22">
    <source>
        <dbReference type="Proteomes" id="UP000567624"/>
    </source>
</evidence>
<feature type="non-terminal residue" evidence="21">
    <location>
        <position position="1"/>
    </location>
</feature>
<comment type="function">
    <text evidence="13">Involved in the initial immune cell clustering during inflammatory response and may regulate chemotactic activity of chemokines. May play a role in melanocortin signaling pathways that regulate energy homeostasis and hair color. Low-affinity receptor for agouti. Has a critical role in normal myelination in the central nervous system.</text>
</comment>
<dbReference type="CDD" id="cd00055">
    <property type="entry name" value="EGF_Lam"/>
    <property type="match status" value="1"/>
</dbReference>
<evidence type="ECO:0000259" key="20">
    <source>
        <dbReference type="PROSITE" id="PS50041"/>
    </source>
</evidence>
<keyword evidence="5" id="KW-0732">Signal</keyword>
<evidence type="ECO:0000256" key="16">
    <source>
        <dbReference type="PROSITE-ProRule" id="PRU00076"/>
    </source>
</evidence>
<keyword evidence="11" id="KW-0395">Inflammatory response</keyword>
<dbReference type="InterPro" id="IPR056737">
    <property type="entry name" value="Beta-prop_ATRN-MKLN-like"/>
</dbReference>
<dbReference type="SUPFAM" id="SSF117281">
    <property type="entry name" value="Kelch motif"/>
    <property type="match status" value="1"/>
</dbReference>
<dbReference type="Pfam" id="PF24972">
    <property type="entry name" value="GBD_ATRN"/>
    <property type="match status" value="1"/>
</dbReference>
<dbReference type="FunFam" id="2.120.10.80:FF:000031">
    <property type="entry name" value="attractin"/>
    <property type="match status" value="1"/>
</dbReference>
<evidence type="ECO:0000259" key="19">
    <source>
        <dbReference type="PROSITE" id="PS50027"/>
    </source>
</evidence>
<dbReference type="InterPro" id="IPR002049">
    <property type="entry name" value="LE_dom"/>
</dbReference>
<dbReference type="Proteomes" id="UP000567624">
    <property type="component" value="Unassembled WGS sequence"/>
</dbReference>
<gene>
    <name evidence="21" type="primary">Atrn</name>
    <name evidence="21" type="ORF">SMICAP_R10216</name>
</gene>
<dbReference type="InterPro" id="IPR056732">
    <property type="entry name" value="GBD_ATRN"/>
</dbReference>
<dbReference type="Gene3D" id="2.10.25.10">
    <property type="entry name" value="Laminin"/>
    <property type="match status" value="2"/>
</dbReference>
<dbReference type="InterPro" id="IPR016187">
    <property type="entry name" value="CTDL_fold"/>
</dbReference>
<feature type="disulfide bond" evidence="16">
    <location>
        <begin position="52"/>
        <end position="69"/>
    </location>
</feature>
<dbReference type="SUPFAM" id="SSF56436">
    <property type="entry name" value="C-type lectin-like"/>
    <property type="match status" value="1"/>
</dbReference>
<feature type="non-terminal residue" evidence="21">
    <location>
        <position position="1021"/>
    </location>
</feature>
<comment type="caution">
    <text evidence="21">The sequence shown here is derived from an EMBL/GenBank/DDBJ whole genome shotgun (WGS) entry which is preliminary data.</text>
</comment>
<evidence type="ECO:0000256" key="3">
    <source>
        <dbReference type="ARBA" id="ARBA00022475"/>
    </source>
</evidence>
<evidence type="ECO:0000256" key="6">
    <source>
        <dbReference type="ARBA" id="ARBA00022737"/>
    </source>
</evidence>
<dbReference type="Pfam" id="PF24973">
    <property type="entry name" value="EGF_LMN_ATRN"/>
    <property type="match status" value="1"/>
</dbReference>
<evidence type="ECO:0000313" key="21">
    <source>
        <dbReference type="EMBL" id="NXF12948.1"/>
    </source>
</evidence>
<protein>
    <recommendedName>
        <fullName evidence="15">Attractin</fullName>
    </recommendedName>
</protein>
<keyword evidence="12 17" id="KW-0424">Laminin EGF-like domain</keyword>
<dbReference type="EMBL" id="VWYW01001224">
    <property type="protein sequence ID" value="NXF12948.1"/>
    <property type="molecule type" value="Genomic_DNA"/>
</dbReference>
<organism evidence="21 22">
    <name type="scientific">Smithornis capensis</name>
    <dbReference type="NCBI Taxonomy" id="363769"/>
    <lineage>
        <taxon>Eukaryota</taxon>
        <taxon>Metazoa</taxon>
        <taxon>Chordata</taxon>
        <taxon>Craniata</taxon>
        <taxon>Vertebrata</taxon>
        <taxon>Euteleostomi</taxon>
        <taxon>Archelosauria</taxon>
        <taxon>Archosauria</taxon>
        <taxon>Dinosauria</taxon>
        <taxon>Saurischia</taxon>
        <taxon>Theropoda</taxon>
        <taxon>Coelurosauria</taxon>
        <taxon>Aves</taxon>
        <taxon>Neognathae</taxon>
        <taxon>Neoaves</taxon>
        <taxon>Telluraves</taxon>
        <taxon>Australaves</taxon>
        <taxon>Passeriformes</taxon>
        <taxon>Eurylaimidae</taxon>
        <taxon>Smithornis</taxon>
    </lineage>
</organism>
<evidence type="ECO:0000256" key="14">
    <source>
        <dbReference type="ARBA" id="ARBA00065783"/>
    </source>
</evidence>
<dbReference type="Pfam" id="PF24981">
    <property type="entry name" value="Beta-prop_ATRN-LZTR1"/>
    <property type="match status" value="1"/>
</dbReference>
<comment type="caution">
    <text evidence="17">Lacks conserved residue(s) required for the propagation of feature annotation.</text>
</comment>
<dbReference type="InterPro" id="IPR015915">
    <property type="entry name" value="Kelch-typ_b-propeller"/>
</dbReference>
<proteinExistence type="predicted"/>
<dbReference type="PROSITE" id="PS50027">
    <property type="entry name" value="EGF_LAM_2"/>
    <property type="match status" value="1"/>
</dbReference>
<evidence type="ECO:0000256" key="12">
    <source>
        <dbReference type="ARBA" id="ARBA00023292"/>
    </source>
</evidence>
<dbReference type="GO" id="GO:0005886">
    <property type="term" value="C:plasma membrane"/>
    <property type="evidence" value="ECO:0007669"/>
    <property type="project" value="UniProtKB-SubCell"/>
</dbReference>
<evidence type="ECO:0000256" key="8">
    <source>
        <dbReference type="ARBA" id="ARBA00023157"/>
    </source>
</evidence>
<dbReference type="GO" id="GO:0005794">
    <property type="term" value="C:Golgi apparatus"/>
    <property type="evidence" value="ECO:0007669"/>
    <property type="project" value="TreeGrafter"/>
</dbReference>
<dbReference type="FunFam" id="2.10.25.10:FF:000079">
    <property type="entry name" value="Attractin like 1"/>
    <property type="match status" value="1"/>
</dbReference>
<keyword evidence="9" id="KW-0675">Receptor</keyword>
<dbReference type="InterPro" id="IPR001304">
    <property type="entry name" value="C-type_lectin-like"/>
</dbReference>
<dbReference type="SMART" id="SM00423">
    <property type="entry name" value="PSI"/>
    <property type="match status" value="4"/>
</dbReference>
<keyword evidence="7" id="KW-1133">Transmembrane helix</keyword>
<dbReference type="InterPro" id="IPR016186">
    <property type="entry name" value="C-type_lectin-like/link_sf"/>
</dbReference>
<accession>A0A7K8R7K3</accession>
<evidence type="ECO:0000256" key="1">
    <source>
        <dbReference type="ARBA" id="ARBA00004251"/>
    </source>
</evidence>
<evidence type="ECO:0000256" key="9">
    <source>
        <dbReference type="ARBA" id="ARBA00023170"/>
    </source>
</evidence>
<feature type="domain" description="EGF-like" evidence="18">
    <location>
        <begin position="44"/>
        <end position="81"/>
    </location>
</feature>
<keyword evidence="10" id="KW-0325">Glycoprotein</keyword>
<keyword evidence="7" id="KW-0472">Membrane</keyword>
<evidence type="ECO:0000256" key="11">
    <source>
        <dbReference type="ARBA" id="ARBA00023198"/>
    </source>
</evidence>
<feature type="disulfide bond" evidence="17">
    <location>
        <begin position="854"/>
        <end position="863"/>
    </location>
</feature>
<evidence type="ECO:0000256" key="17">
    <source>
        <dbReference type="PROSITE-ProRule" id="PRU00460"/>
    </source>
</evidence>
<dbReference type="InterPro" id="IPR016201">
    <property type="entry name" value="PSI"/>
</dbReference>
<evidence type="ECO:0000256" key="15">
    <source>
        <dbReference type="ARBA" id="ARBA00074596"/>
    </source>
</evidence>
<dbReference type="PROSITE" id="PS00022">
    <property type="entry name" value="EGF_1"/>
    <property type="match status" value="2"/>
</dbReference>
<keyword evidence="6" id="KW-0677">Repeat</keyword>
<dbReference type="PROSITE" id="PS01186">
    <property type="entry name" value="EGF_2"/>
    <property type="match status" value="1"/>
</dbReference>
<dbReference type="InterPro" id="IPR000742">
    <property type="entry name" value="EGF"/>
</dbReference>
<keyword evidence="3" id="KW-1003">Cell membrane</keyword>
<dbReference type="Gene3D" id="2.120.10.80">
    <property type="entry name" value="Kelch-type beta propeller"/>
    <property type="match status" value="2"/>
</dbReference>
<evidence type="ECO:0000256" key="5">
    <source>
        <dbReference type="ARBA" id="ARBA00022729"/>
    </source>
</evidence>
<dbReference type="FunFam" id="2.10.25.10:FF:000164">
    <property type="entry name" value="Attractin like 1"/>
    <property type="match status" value="1"/>
</dbReference>
<keyword evidence="2" id="KW-0880">Kelch repeat</keyword>
<dbReference type="InterPro" id="IPR051568">
    <property type="entry name" value="LZTR1/Attractin"/>
</dbReference>
<feature type="domain" description="C-type lectin" evidence="20">
    <location>
        <begin position="593"/>
        <end position="717"/>
    </location>
</feature>